<accession>A0A2C8F3U0</accession>
<dbReference type="GO" id="GO:0005506">
    <property type="term" value="F:iron ion binding"/>
    <property type="evidence" value="ECO:0007669"/>
    <property type="project" value="InterPro"/>
</dbReference>
<evidence type="ECO:0000313" key="8">
    <source>
        <dbReference type="Proteomes" id="UP000219215"/>
    </source>
</evidence>
<dbReference type="AlphaFoldDB" id="A0A2C8F3U0"/>
<dbReference type="Pfam" id="PF04116">
    <property type="entry name" value="FA_hydroxylase"/>
    <property type="match status" value="1"/>
</dbReference>
<feature type="transmembrane region" description="Helical" evidence="5">
    <location>
        <begin position="83"/>
        <end position="108"/>
    </location>
</feature>
<keyword evidence="4 5" id="KW-0472">Membrane</keyword>
<evidence type="ECO:0000256" key="4">
    <source>
        <dbReference type="ARBA" id="ARBA00023136"/>
    </source>
</evidence>
<dbReference type="OrthoDB" id="5291790at2"/>
<dbReference type="GO" id="GO:0008610">
    <property type="term" value="P:lipid biosynthetic process"/>
    <property type="evidence" value="ECO:0007669"/>
    <property type="project" value="InterPro"/>
</dbReference>
<dbReference type="RefSeq" id="WP_097010379.1">
    <property type="nucleotide sequence ID" value="NZ_LT907975.1"/>
</dbReference>
<comment type="subcellular location">
    <subcellularLocation>
        <location evidence="1">Membrane</location>
    </subcellularLocation>
</comment>
<evidence type="ECO:0000256" key="3">
    <source>
        <dbReference type="ARBA" id="ARBA00022989"/>
    </source>
</evidence>
<dbReference type="InterPro" id="IPR050307">
    <property type="entry name" value="Sterol_Desaturase_Related"/>
</dbReference>
<evidence type="ECO:0000259" key="6">
    <source>
        <dbReference type="Pfam" id="PF04116"/>
    </source>
</evidence>
<feature type="transmembrane region" description="Helical" evidence="5">
    <location>
        <begin position="6"/>
        <end position="27"/>
    </location>
</feature>
<feature type="transmembrane region" description="Helical" evidence="5">
    <location>
        <begin position="39"/>
        <end position="57"/>
    </location>
</feature>
<proteinExistence type="predicted"/>
<dbReference type="KEGG" id="pprf:DPRO_0185"/>
<dbReference type="GO" id="GO:0016491">
    <property type="term" value="F:oxidoreductase activity"/>
    <property type="evidence" value="ECO:0007669"/>
    <property type="project" value="InterPro"/>
</dbReference>
<reference evidence="8" key="1">
    <citation type="submission" date="2017-09" db="EMBL/GenBank/DDBJ databases">
        <authorList>
            <person name="Regsiter A."/>
            <person name="William W."/>
        </authorList>
    </citation>
    <scope>NUCLEOTIDE SEQUENCE [LARGE SCALE GENOMIC DNA]</scope>
    <source>
        <strain evidence="8">500-1</strain>
    </source>
</reference>
<organism evidence="7 8">
    <name type="scientific">Pseudodesulfovibrio profundus</name>
    <dbReference type="NCBI Taxonomy" id="57320"/>
    <lineage>
        <taxon>Bacteria</taxon>
        <taxon>Pseudomonadati</taxon>
        <taxon>Thermodesulfobacteriota</taxon>
        <taxon>Desulfovibrionia</taxon>
        <taxon>Desulfovibrionales</taxon>
        <taxon>Desulfovibrionaceae</taxon>
    </lineage>
</organism>
<name>A0A2C8F3U0_9BACT</name>
<gene>
    <name evidence="7" type="ORF">DPRO_0185</name>
</gene>
<dbReference type="EMBL" id="LT907975">
    <property type="protein sequence ID" value="SOB57064.1"/>
    <property type="molecule type" value="Genomic_DNA"/>
</dbReference>
<evidence type="ECO:0000313" key="7">
    <source>
        <dbReference type="EMBL" id="SOB57064.1"/>
    </source>
</evidence>
<evidence type="ECO:0000256" key="5">
    <source>
        <dbReference type="SAM" id="Phobius"/>
    </source>
</evidence>
<keyword evidence="2 5" id="KW-0812">Transmembrane</keyword>
<sequence length="260" mass="30033">MAYEPYIRLGAFFIILIAMGVAETLWPRRVLDAPKAKRWFSNVGISFVSAGLVRLLLPLVPTVLALYCTEQGWGLLNILEVPYWFAFILSVLILDMLIYGQHVAFHYYPILWRLHRMHHADINIDASTGIRFHPIEIFLSMVIKLVSILVLGPPASAVLTFEVLLNGSAMFNHANVFIPIRTDATLRQFLVTPDMHRVHHSTHRREYNTNYGFCFPWWDRMFKTYTAQPAEGHTGMKIGLNIFRDSRYHGLFSMLRIPFL</sequence>
<evidence type="ECO:0000256" key="2">
    <source>
        <dbReference type="ARBA" id="ARBA00022692"/>
    </source>
</evidence>
<protein>
    <submittedName>
        <fullName evidence="7">Fatty acid hydroxylase superfamily protein</fullName>
    </submittedName>
</protein>
<keyword evidence="8" id="KW-1185">Reference proteome</keyword>
<keyword evidence="3 5" id="KW-1133">Transmembrane helix</keyword>
<dbReference type="InterPro" id="IPR006694">
    <property type="entry name" value="Fatty_acid_hydroxylase"/>
</dbReference>
<feature type="domain" description="Fatty acid hydroxylase" evidence="6">
    <location>
        <begin position="87"/>
        <end position="224"/>
    </location>
</feature>
<dbReference type="PANTHER" id="PTHR11863">
    <property type="entry name" value="STEROL DESATURASE"/>
    <property type="match status" value="1"/>
</dbReference>
<dbReference type="GO" id="GO:0016020">
    <property type="term" value="C:membrane"/>
    <property type="evidence" value="ECO:0007669"/>
    <property type="project" value="UniProtKB-SubCell"/>
</dbReference>
<dbReference type="Proteomes" id="UP000219215">
    <property type="component" value="Chromosome DPRO"/>
</dbReference>
<evidence type="ECO:0000256" key="1">
    <source>
        <dbReference type="ARBA" id="ARBA00004370"/>
    </source>
</evidence>